<evidence type="ECO:0000313" key="2">
    <source>
        <dbReference type="EMBL" id="QHU20486.1"/>
    </source>
</evidence>
<dbReference type="AlphaFoldDB" id="A0A6C0KTL7"/>
<feature type="compositionally biased region" description="Basic residues" evidence="1">
    <location>
        <begin position="66"/>
        <end position="79"/>
    </location>
</feature>
<reference evidence="2" key="1">
    <citation type="journal article" date="2020" name="Nature">
        <title>Giant virus diversity and host interactions through global metagenomics.</title>
        <authorList>
            <person name="Schulz F."/>
            <person name="Roux S."/>
            <person name="Paez-Espino D."/>
            <person name="Jungbluth S."/>
            <person name="Walsh D.A."/>
            <person name="Denef V.J."/>
            <person name="McMahon K.D."/>
            <person name="Konstantinidis K.T."/>
            <person name="Eloe-Fadrosh E.A."/>
            <person name="Kyrpides N.C."/>
            <person name="Woyke T."/>
        </authorList>
    </citation>
    <scope>NUCLEOTIDE SEQUENCE</scope>
    <source>
        <strain evidence="2">GVMAG-S-3300013093-109</strain>
    </source>
</reference>
<protein>
    <submittedName>
        <fullName evidence="2">Uncharacterized protein</fullName>
    </submittedName>
</protein>
<dbReference type="EMBL" id="MN740968">
    <property type="protein sequence ID" value="QHU20486.1"/>
    <property type="molecule type" value="Genomic_DNA"/>
</dbReference>
<evidence type="ECO:0000256" key="1">
    <source>
        <dbReference type="SAM" id="MobiDB-lite"/>
    </source>
</evidence>
<feature type="region of interest" description="Disordered" evidence="1">
    <location>
        <begin position="297"/>
        <end position="324"/>
    </location>
</feature>
<feature type="region of interest" description="Disordered" evidence="1">
    <location>
        <begin position="1"/>
        <end position="22"/>
    </location>
</feature>
<accession>A0A6C0KTL7</accession>
<organism evidence="2">
    <name type="scientific">viral metagenome</name>
    <dbReference type="NCBI Taxonomy" id="1070528"/>
    <lineage>
        <taxon>unclassified sequences</taxon>
        <taxon>metagenomes</taxon>
        <taxon>organismal metagenomes</taxon>
    </lineage>
</organism>
<sequence length="324" mass="34227">MRRTLKHKLRKRRSRGGGWSEGPDMVAAGYLEHNAYTGTGKDCAGVPLRPGWISTPTSVGLPGMRGGKRRKNKSRRHRGGTIPGIASYDPSDVIIPKPGHFPDPKGMGGSVSAPGVPPHAPQRGGRYGMFPGMGPLNPSNGVGVSPAPFGRIPCESGIPNSMNPNPNGIQTLTTAPAMRGGSAMSPAPYSGASGASAANFPNVTVGAADSMRYYAPTAGYRNDFETMRAPSAVGGLTIQTPYDAKAFNQACIKTGGSRRKKYWTKRRHSRHSRRHGGAMPVAATAGDYAKVTMNEIGNRSDFDGTKGGLPVKFGGSRKNKKNRK</sequence>
<feature type="region of interest" description="Disordered" evidence="1">
    <location>
        <begin position="57"/>
        <end position="92"/>
    </location>
</feature>
<proteinExistence type="predicted"/>
<name>A0A6C0KTL7_9ZZZZ</name>
<feature type="compositionally biased region" description="Basic residues" evidence="1">
    <location>
        <begin position="315"/>
        <end position="324"/>
    </location>
</feature>
<feature type="compositionally biased region" description="Basic residues" evidence="1">
    <location>
        <begin position="1"/>
        <end position="15"/>
    </location>
</feature>